<evidence type="ECO:0000259" key="1">
    <source>
        <dbReference type="Pfam" id="PF13358"/>
    </source>
</evidence>
<keyword evidence="3" id="KW-1185">Reference proteome</keyword>
<reference evidence="2" key="1">
    <citation type="submission" date="2021-06" db="EMBL/GenBank/DDBJ databases">
        <authorList>
            <person name="Kallberg Y."/>
            <person name="Tangrot J."/>
            <person name="Rosling A."/>
        </authorList>
    </citation>
    <scope>NUCLEOTIDE SEQUENCE</scope>
    <source>
        <strain evidence="2">FL130A</strain>
    </source>
</reference>
<accession>A0A9N9BMA7</accession>
<dbReference type="InterPro" id="IPR038717">
    <property type="entry name" value="Tc1-like_DDE_dom"/>
</dbReference>
<dbReference type="GO" id="GO:0003676">
    <property type="term" value="F:nucleic acid binding"/>
    <property type="evidence" value="ECO:0007669"/>
    <property type="project" value="InterPro"/>
</dbReference>
<name>A0A9N9BMA7_9GLOM</name>
<proteinExistence type="predicted"/>
<dbReference type="Gene3D" id="3.30.420.10">
    <property type="entry name" value="Ribonuclease H-like superfamily/Ribonuclease H"/>
    <property type="match status" value="1"/>
</dbReference>
<gene>
    <name evidence="2" type="ORF">ALEPTO_LOCUS6735</name>
</gene>
<protein>
    <submittedName>
        <fullName evidence="2">8880_t:CDS:1</fullName>
    </submittedName>
</protein>
<dbReference type="Proteomes" id="UP000789508">
    <property type="component" value="Unassembled WGS sequence"/>
</dbReference>
<dbReference type="InterPro" id="IPR036397">
    <property type="entry name" value="RNaseH_sf"/>
</dbReference>
<sequence length="89" mass="10532">MEMKAFIHRQVPKLLEWPSYSPDLNPIENLWAIIKKRVEKRVNKIVQKEKSISISHWHGLIRKEWKDITVDLCLNLVKGMSSHVNESNE</sequence>
<organism evidence="2 3">
    <name type="scientific">Ambispora leptoticha</name>
    <dbReference type="NCBI Taxonomy" id="144679"/>
    <lineage>
        <taxon>Eukaryota</taxon>
        <taxon>Fungi</taxon>
        <taxon>Fungi incertae sedis</taxon>
        <taxon>Mucoromycota</taxon>
        <taxon>Glomeromycotina</taxon>
        <taxon>Glomeromycetes</taxon>
        <taxon>Archaeosporales</taxon>
        <taxon>Ambisporaceae</taxon>
        <taxon>Ambispora</taxon>
    </lineage>
</organism>
<feature type="domain" description="Tc1-like transposase DDE" evidence="1">
    <location>
        <begin position="6"/>
        <end position="41"/>
    </location>
</feature>
<comment type="caution">
    <text evidence="2">The sequence shown here is derived from an EMBL/GenBank/DDBJ whole genome shotgun (WGS) entry which is preliminary data.</text>
</comment>
<dbReference type="AlphaFoldDB" id="A0A9N9BMA7"/>
<dbReference type="Pfam" id="PF13358">
    <property type="entry name" value="DDE_3"/>
    <property type="match status" value="1"/>
</dbReference>
<evidence type="ECO:0000313" key="2">
    <source>
        <dbReference type="EMBL" id="CAG8569292.1"/>
    </source>
</evidence>
<dbReference type="OrthoDB" id="2442720at2759"/>
<dbReference type="EMBL" id="CAJVPS010002472">
    <property type="protein sequence ID" value="CAG8569292.1"/>
    <property type="molecule type" value="Genomic_DNA"/>
</dbReference>
<evidence type="ECO:0000313" key="3">
    <source>
        <dbReference type="Proteomes" id="UP000789508"/>
    </source>
</evidence>